<feature type="domain" description="Luciferase-like" evidence="3">
    <location>
        <begin position="1"/>
        <end position="299"/>
    </location>
</feature>
<evidence type="ECO:0000256" key="2">
    <source>
        <dbReference type="ARBA" id="ARBA00023033"/>
    </source>
</evidence>
<keyword evidence="1" id="KW-0560">Oxidoreductase</keyword>
<dbReference type="Gene3D" id="3.20.20.30">
    <property type="entry name" value="Luciferase-like domain"/>
    <property type="match status" value="1"/>
</dbReference>
<dbReference type="PANTHER" id="PTHR30137:SF8">
    <property type="entry name" value="BLR5498 PROTEIN"/>
    <property type="match status" value="1"/>
</dbReference>
<sequence length="333" mass="37912">MKSAIFELIENWEDNETTAIASAMELLEYADSLGFDEAWIGEHHFNSFTLCPSPIALMSHALARTKHIKIGSAAILLPHYHPIKLAEEIAMLDLLSKGRFLFGFARGAFPIFDIAMGNNASNNRKIMLENAEIIHNLLFKDQVRFEGEFFEINNVSIRPHPKGLIPFFVASLDKQTLIDSAKRGYSFLGAFTLSIKNAKEIYELFAQNATTKSFEFALTRAIYIDEDRNKAQEKAHIGADIFSQCMLRANESNPTFEAIIKTTDYEEFRADFFSKEKILENMIIGTPQDCLEQILELKKQVPITTLSLKLLSSRLEDSKNILKLYKERIIPYL</sequence>
<protein>
    <submittedName>
        <fullName evidence="4">Luciferase</fullName>
    </submittedName>
</protein>
<dbReference type="SUPFAM" id="SSF51679">
    <property type="entry name" value="Bacterial luciferase-like"/>
    <property type="match status" value="1"/>
</dbReference>
<dbReference type="InterPro" id="IPR011251">
    <property type="entry name" value="Luciferase-like_dom"/>
</dbReference>
<dbReference type="EMBL" id="MBPK01000032">
    <property type="protein sequence ID" value="PKT81105.1"/>
    <property type="molecule type" value="Genomic_DNA"/>
</dbReference>
<evidence type="ECO:0000313" key="5">
    <source>
        <dbReference type="Proteomes" id="UP000233350"/>
    </source>
</evidence>
<keyword evidence="2" id="KW-0503">Monooxygenase</keyword>
<dbReference type="Proteomes" id="UP000233350">
    <property type="component" value="Unassembled WGS sequence"/>
</dbReference>
<dbReference type="PANTHER" id="PTHR30137">
    <property type="entry name" value="LUCIFERASE-LIKE MONOOXYGENASE"/>
    <property type="match status" value="1"/>
</dbReference>
<organism evidence="4 5">
    <name type="scientific">Helicobacter winghamensis</name>
    <dbReference type="NCBI Taxonomy" id="157268"/>
    <lineage>
        <taxon>Bacteria</taxon>
        <taxon>Pseudomonadati</taxon>
        <taxon>Campylobacterota</taxon>
        <taxon>Epsilonproteobacteria</taxon>
        <taxon>Campylobacterales</taxon>
        <taxon>Helicobacteraceae</taxon>
        <taxon>Helicobacter</taxon>
    </lineage>
</organism>
<keyword evidence="5" id="KW-1185">Reference proteome</keyword>
<dbReference type="AlphaFoldDB" id="A0A2N3PJB8"/>
<dbReference type="OrthoDB" id="8477406at2"/>
<gene>
    <name evidence="4" type="ORF">BCM31_04800</name>
</gene>
<name>A0A2N3PJB8_9HELI</name>
<accession>A0A2N3PJB8</accession>
<dbReference type="GeneID" id="97289488"/>
<comment type="caution">
    <text evidence="4">The sequence shown here is derived from an EMBL/GenBank/DDBJ whole genome shotgun (WGS) entry which is preliminary data.</text>
</comment>
<dbReference type="GO" id="GO:0004497">
    <property type="term" value="F:monooxygenase activity"/>
    <property type="evidence" value="ECO:0007669"/>
    <property type="project" value="UniProtKB-KW"/>
</dbReference>
<dbReference type="RefSeq" id="WP_006801896.1">
    <property type="nucleotide sequence ID" value="NZ_CABKOI010000021.1"/>
</dbReference>
<dbReference type="GO" id="GO:0005829">
    <property type="term" value="C:cytosol"/>
    <property type="evidence" value="ECO:0007669"/>
    <property type="project" value="TreeGrafter"/>
</dbReference>
<dbReference type="Pfam" id="PF00296">
    <property type="entry name" value="Bac_luciferase"/>
    <property type="match status" value="1"/>
</dbReference>
<proteinExistence type="predicted"/>
<evidence type="ECO:0000256" key="1">
    <source>
        <dbReference type="ARBA" id="ARBA00023002"/>
    </source>
</evidence>
<evidence type="ECO:0000259" key="3">
    <source>
        <dbReference type="Pfam" id="PF00296"/>
    </source>
</evidence>
<dbReference type="InterPro" id="IPR036661">
    <property type="entry name" value="Luciferase-like_sf"/>
</dbReference>
<reference evidence="4 5" key="1">
    <citation type="submission" date="2016-07" db="EMBL/GenBank/DDBJ databases">
        <title>Detection of Helicobacter winghamensis from caecal content of red fox (Vulpes vulpes).</title>
        <authorList>
            <person name="Zanoni R.G."/>
            <person name="Florio D."/>
            <person name="Caffara M."/>
            <person name="Renzi M."/>
            <person name="Parisi A."/>
            <person name="Pasquali F."/>
            <person name="Manfreda G."/>
        </authorList>
    </citation>
    <scope>NUCLEOTIDE SEQUENCE [LARGE SCALE GENOMIC DNA]</scope>
    <source>
        <strain evidence="4 5">295_13</strain>
    </source>
</reference>
<dbReference type="STRING" id="556267.HWAG_00205"/>
<dbReference type="GO" id="GO:0016705">
    <property type="term" value="F:oxidoreductase activity, acting on paired donors, with incorporation or reduction of molecular oxygen"/>
    <property type="evidence" value="ECO:0007669"/>
    <property type="project" value="InterPro"/>
</dbReference>
<evidence type="ECO:0000313" key="4">
    <source>
        <dbReference type="EMBL" id="PKT81105.1"/>
    </source>
</evidence>
<dbReference type="InterPro" id="IPR050766">
    <property type="entry name" value="Bact_Lucif_Oxidored"/>
</dbReference>